<protein>
    <submittedName>
        <fullName evidence="3">PASTA domain-containing protein</fullName>
    </submittedName>
</protein>
<dbReference type="Proteomes" id="UP001147700">
    <property type="component" value="Unassembled WGS sequence"/>
</dbReference>
<reference evidence="3" key="1">
    <citation type="submission" date="2022-10" db="EMBL/GenBank/DDBJ databases">
        <title>The WGS of Solirubrobacter sp. CPCC 204708.</title>
        <authorList>
            <person name="Jiang Z."/>
        </authorList>
    </citation>
    <scope>NUCLEOTIDE SEQUENCE</scope>
    <source>
        <strain evidence="3">CPCC 204708</strain>
    </source>
</reference>
<feature type="domain" description="PASTA" evidence="2">
    <location>
        <begin position="265"/>
        <end position="332"/>
    </location>
</feature>
<dbReference type="Gene3D" id="3.30.10.20">
    <property type="match status" value="1"/>
</dbReference>
<dbReference type="SUPFAM" id="SSF82171">
    <property type="entry name" value="DPP6 N-terminal domain-like"/>
    <property type="match status" value="1"/>
</dbReference>
<feature type="region of interest" description="Disordered" evidence="1">
    <location>
        <begin position="288"/>
        <end position="309"/>
    </location>
</feature>
<evidence type="ECO:0000313" key="4">
    <source>
        <dbReference type="Proteomes" id="UP001147700"/>
    </source>
</evidence>
<dbReference type="Pfam" id="PF07676">
    <property type="entry name" value="PD40"/>
    <property type="match status" value="1"/>
</dbReference>
<name>A0ABT4RDQ9_9ACTN</name>
<gene>
    <name evidence="3" type="ORF">OJ962_03080</name>
</gene>
<dbReference type="InterPro" id="IPR011042">
    <property type="entry name" value="6-blade_b-propeller_TolB-like"/>
</dbReference>
<dbReference type="InterPro" id="IPR011659">
    <property type="entry name" value="WD40"/>
</dbReference>
<evidence type="ECO:0000313" key="3">
    <source>
        <dbReference type="EMBL" id="MDA0136465.1"/>
    </source>
</evidence>
<dbReference type="SMART" id="SM00740">
    <property type="entry name" value="PASTA"/>
    <property type="match status" value="1"/>
</dbReference>
<comment type="caution">
    <text evidence="3">The sequence shown here is derived from an EMBL/GenBank/DDBJ whole genome shotgun (WGS) entry which is preliminary data.</text>
</comment>
<evidence type="ECO:0000259" key="2">
    <source>
        <dbReference type="PROSITE" id="PS51178"/>
    </source>
</evidence>
<accession>A0ABT4RDQ9</accession>
<evidence type="ECO:0000256" key="1">
    <source>
        <dbReference type="SAM" id="MobiDB-lite"/>
    </source>
</evidence>
<dbReference type="CDD" id="cd06577">
    <property type="entry name" value="PASTA_pknB"/>
    <property type="match status" value="1"/>
</dbReference>
<dbReference type="Pfam" id="PF03793">
    <property type="entry name" value="PASTA"/>
    <property type="match status" value="1"/>
</dbReference>
<keyword evidence="4" id="KW-1185">Reference proteome</keyword>
<dbReference type="RefSeq" id="WP_202955387.1">
    <property type="nucleotide sequence ID" value="NZ_JAPCID010000004.1"/>
</dbReference>
<sequence length="609" mass="63363">MFREGTTGRHRHAIGVALRTPWGRYDSEPPAVIVEPATEARLVVRVDNRSASDEHLELTVEGMPVGWAEVFPRTVEVPAGEQREADVSVHVPRIAEIKAAEWPLRVVAFARGRRVGSAPARVRVAPHAVVSLRLLPDTLRGRRRAFADVRVRNDGDAAAEVDLTAAIGAAAGEPASPDAAGASAGPLGCSISPPRVHVGPGEEIAAELEVRGPRRWLKRGEPVPVRVATHGASAEATFHQRASLAGWALLVPMVAAAIAGYLVARPNEVAVPKVTGLPVSEARERLREAGLKPRQAPLPAESASPVTGVVRQDPPAGAEIDDGGDVTISYYRGEGAGTVTPKATLSSVAPADAAQEPVAYAYANRVLVLFPGEAETPVGGTVGELSGDPAWDPRTGHLAYVRRASAEADAEVVVVDPRAPGTPRPLTAGGGSYVSPAFAPDGGRFAVISEQEPGAGGALCVVVPPATAPRCHPDETFDYYRPAWSADGLYTLRRKTGTSGQDELVRVGADLVPVGRPLAQGDLRALAVARDGRIAVINAGRIEVHAPAGELLAAQSVAGNACDLAWSGNELIASRGACGSTEEIVQLDPADLDAKPVKLFDGAEPAVAG</sequence>
<dbReference type="PROSITE" id="PS51178">
    <property type="entry name" value="PASTA"/>
    <property type="match status" value="1"/>
</dbReference>
<dbReference type="Gene3D" id="2.120.10.30">
    <property type="entry name" value="TolB, C-terminal domain"/>
    <property type="match status" value="1"/>
</dbReference>
<dbReference type="InterPro" id="IPR005543">
    <property type="entry name" value="PASTA_dom"/>
</dbReference>
<proteinExistence type="predicted"/>
<organism evidence="3 4">
    <name type="scientific">Solirubrobacter deserti</name>
    <dbReference type="NCBI Taxonomy" id="2282478"/>
    <lineage>
        <taxon>Bacteria</taxon>
        <taxon>Bacillati</taxon>
        <taxon>Actinomycetota</taxon>
        <taxon>Thermoleophilia</taxon>
        <taxon>Solirubrobacterales</taxon>
        <taxon>Solirubrobacteraceae</taxon>
        <taxon>Solirubrobacter</taxon>
    </lineage>
</organism>
<dbReference type="EMBL" id="JAPCID010000004">
    <property type="protein sequence ID" value="MDA0136465.1"/>
    <property type="molecule type" value="Genomic_DNA"/>
</dbReference>